<organism evidence="2 3">
    <name type="scientific">Stachybotrys elegans</name>
    <dbReference type="NCBI Taxonomy" id="80388"/>
    <lineage>
        <taxon>Eukaryota</taxon>
        <taxon>Fungi</taxon>
        <taxon>Dikarya</taxon>
        <taxon>Ascomycota</taxon>
        <taxon>Pezizomycotina</taxon>
        <taxon>Sordariomycetes</taxon>
        <taxon>Hypocreomycetidae</taxon>
        <taxon>Hypocreales</taxon>
        <taxon>Stachybotryaceae</taxon>
        <taxon>Stachybotrys</taxon>
    </lineage>
</organism>
<protein>
    <submittedName>
        <fullName evidence="2">Uncharacterized protein</fullName>
    </submittedName>
</protein>
<name>A0A8K0WQ13_9HYPO</name>
<gene>
    <name evidence="2" type="ORF">B0I35DRAFT_480549</name>
</gene>
<feature type="region of interest" description="Disordered" evidence="1">
    <location>
        <begin position="383"/>
        <end position="409"/>
    </location>
</feature>
<dbReference type="AlphaFoldDB" id="A0A8K0WQ13"/>
<evidence type="ECO:0000313" key="3">
    <source>
        <dbReference type="Proteomes" id="UP000813444"/>
    </source>
</evidence>
<accession>A0A8K0WQ13</accession>
<dbReference type="EMBL" id="JAGPNK010000009">
    <property type="protein sequence ID" value="KAH7313908.1"/>
    <property type="molecule type" value="Genomic_DNA"/>
</dbReference>
<dbReference type="OrthoDB" id="5140732at2759"/>
<comment type="caution">
    <text evidence="2">The sequence shown here is derived from an EMBL/GenBank/DDBJ whole genome shotgun (WGS) entry which is preliminary data.</text>
</comment>
<proteinExistence type="predicted"/>
<feature type="region of interest" description="Disordered" evidence="1">
    <location>
        <begin position="1"/>
        <end position="71"/>
    </location>
</feature>
<keyword evidence="3" id="KW-1185">Reference proteome</keyword>
<feature type="compositionally biased region" description="Polar residues" evidence="1">
    <location>
        <begin position="48"/>
        <end position="57"/>
    </location>
</feature>
<feature type="compositionally biased region" description="Polar residues" evidence="1">
    <location>
        <begin position="15"/>
        <end position="25"/>
    </location>
</feature>
<sequence length="409" mass="46873">MVVTRNQAKKLATAQAESATCSGTPRQLPRLSDVPIDLDEYLRDNPLPASTPTSSYPSLRRDQAPMTSDATDRKVRDPYFREYQLLRHDFSDYSKPLLEMHWDDYIEAVVSLVVNHFPSTYPWDDLTEDCKADISSWALNPKETIEGTHYGCGGTFFAAWVNRFLYENLFSPDCQTKWKGAEWYRFAQLYSDLKKRTHFSVTDAPFLFYNGRSLSARVVIKARGPHVDVRELGSRFHAKFDYIMRNGPRERSAAIHAVAKVIIYAAHFDLYMIGVPFEIIMEFWDPKTRKACGFPYDYHSGSMEYKDLFIAGGKGESLDGMPVEYIRHPRIRSFGRTLRFHFRDNESEGFKGLSFRDPINYLGAMHEEPGRYEGGPLEVVLDITKDQRADQQSSLNPPGPEPSLDLSVN</sequence>
<reference evidence="2" key="1">
    <citation type="journal article" date="2021" name="Nat. Commun.">
        <title>Genetic determinants of endophytism in the Arabidopsis root mycobiome.</title>
        <authorList>
            <person name="Mesny F."/>
            <person name="Miyauchi S."/>
            <person name="Thiergart T."/>
            <person name="Pickel B."/>
            <person name="Atanasova L."/>
            <person name="Karlsson M."/>
            <person name="Huettel B."/>
            <person name="Barry K.W."/>
            <person name="Haridas S."/>
            <person name="Chen C."/>
            <person name="Bauer D."/>
            <person name="Andreopoulos W."/>
            <person name="Pangilinan J."/>
            <person name="LaButti K."/>
            <person name="Riley R."/>
            <person name="Lipzen A."/>
            <person name="Clum A."/>
            <person name="Drula E."/>
            <person name="Henrissat B."/>
            <person name="Kohler A."/>
            <person name="Grigoriev I.V."/>
            <person name="Martin F.M."/>
            <person name="Hacquard S."/>
        </authorList>
    </citation>
    <scope>NUCLEOTIDE SEQUENCE</scope>
    <source>
        <strain evidence="2">MPI-CAGE-CH-0235</strain>
    </source>
</reference>
<dbReference type="Proteomes" id="UP000813444">
    <property type="component" value="Unassembled WGS sequence"/>
</dbReference>
<evidence type="ECO:0000313" key="2">
    <source>
        <dbReference type="EMBL" id="KAH7313908.1"/>
    </source>
</evidence>
<evidence type="ECO:0000256" key="1">
    <source>
        <dbReference type="SAM" id="MobiDB-lite"/>
    </source>
</evidence>